<dbReference type="Gene3D" id="1.25.40.10">
    <property type="entry name" value="Tetratricopeptide repeat domain"/>
    <property type="match status" value="1"/>
</dbReference>
<dbReference type="AlphaFoldDB" id="Q8TMP4"/>
<dbReference type="Pfam" id="PF00515">
    <property type="entry name" value="TPR_1"/>
    <property type="match status" value="1"/>
</dbReference>
<dbReference type="SMART" id="SM00028">
    <property type="entry name" value="TPR"/>
    <property type="match status" value="1"/>
</dbReference>
<evidence type="ECO:0000313" key="3">
    <source>
        <dbReference type="Proteomes" id="UP000002487"/>
    </source>
</evidence>
<dbReference type="PROSITE" id="PS50005">
    <property type="entry name" value="TPR"/>
    <property type="match status" value="1"/>
</dbReference>
<dbReference type="OrthoDB" id="144052at2157"/>
<accession>Q8TMP4</accession>
<dbReference type="GeneID" id="1474498"/>
<dbReference type="RefSeq" id="WP_011022573.1">
    <property type="nucleotide sequence ID" value="NC_003552.1"/>
</dbReference>
<dbReference type="InParanoid" id="Q8TMP4"/>
<dbReference type="InterPro" id="IPR011990">
    <property type="entry name" value="TPR-like_helical_dom_sf"/>
</dbReference>
<evidence type="ECO:0000256" key="1">
    <source>
        <dbReference type="PROSITE-ProRule" id="PRU00339"/>
    </source>
</evidence>
<dbReference type="SUPFAM" id="SSF48452">
    <property type="entry name" value="TPR-like"/>
    <property type="match status" value="1"/>
</dbReference>
<dbReference type="EMBL" id="AE010299">
    <property type="protein sequence ID" value="AAM05990.1"/>
    <property type="molecule type" value="Genomic_DNA"/>
</dbReference>
<reference evidence="2 3" key="1">
    <citation type="journal article" date="2002" name="Genome Res.">
        <title>The genome of Methanosarcina acetivorans reveals extensive metabolic and physiological diversity.</title>
        <authorList>
            <person name="Galagan J.E."/>
            <person name="Nusbaum C."/>
            <person name="Roy A."/>
            <person name="Endrizzi M.G."/>
            <person name="Macdonald P."/>
            <person name="FitzHugh W."/>
            <person name="Calvo S."/>
            <person name="Engels R."/>
            <person name="Smirnov S."/>
            <person name="Atnoor D."/>
            <person name="Brown A."/>
            <person name="Allen N."/>
            <person name="Naylor J."/>
            <person name="Stange-Thomann N."/>
            <person name="DeArellano K."/>
            <person name="Johnson R."/>
            <person name="Linton L."/>
            <person name="McEwan P."/>
            <person name="McKernan K."/>
            <person name="Talamas J."/>
            <person name="Tirrell A."/>
            <person name="Ye W."/>
            <person name="Zimmer A."/>
            <person name="Barber R.D."/>
            <person name="Cann I."/>
            <person name="Graham D.E."/>
            <person name="Grahame D.A."/>
            <person name="Guss A."/>
            <person name="Hedderich R."/>
            <person name="Ingram-Smith C."/>
            <person name="Kuettner C.H."/>
            <person name="Krzycki J.A."/>
            <person name="Leigh J.A."/>
            <person name="Li W."/>
            <person name="Liu J."/>
            <person name="Mukhopadhyay B."/>
            <person name="Reeve J.N."/>
            <person name="Smith K."/>
            <person name="Springer T.A."/>
            <person name="Umayam L.A."/>
            <person name="White O."/>
            <person name="White R.H."/>
            <person name="de Macario E.C."/>
            <person name="Ferry J.G."/>
            <person name="Jarrell K.F."/>
            <person name="Jing H."/>
            <person name="Macario A.J.L."/>
            <person name="Paulsen I."/>
            <person name="Pritchett M."/>
            <person name="Sowers K.R."/>
            <person name="Swanson R.V."/>
            <person name="Zinder S.H."/>
            <person name="Lander E."/>
            <person name="Metcalf W.W."/>
            <person name="Birren B."/>
        </authorList>
    </citation>
    <scope>NUCLEOTIDE SEQUENCE [LARGE SCALE GENOMIC DNA]</scope>
    <source>
        <strain evidence="3">ATCC 35395 / DSM 2834 / JCM 12185 / C2A</strain>
    </source>
</reference>
<gene>
    <name evidence="2" type="ordered locus">MA_2609</name>
</gene>
<organism evidence="2 3">
    <name type="scientific">Methanosarcina acetivorans (strain ATCC 35395 / DSM 2834 / JCM 12185 / C2A)</name>
    <dbReference type="NCBI Taxonomy" id="188937"/>
    <lineage>
        <taxon>Archaea</taxon>
        <taxon>Methanobacteriati</taxon>
        <taxon>Methanobacteriota</taxon>
        <taxon>Stenosarchaea group</taxon>
        <taxon>Methanomicrobia</taxon>
        <taxon>Methanosarcinales</taxon>
        <taxon>Methanosarcinaceae</taxon>
        <taxon>Methanosarcina</taxon>
    </lineage>
</organism>
<dbReference type="HOGENOM" id="CLU_1860682_0_0_2"/>
<protein>
    <submittedName>
        <fullName evidence="2">Uncharacterized protein</fullName>
    </submittedName>
</protein>
<keyword evidence="3" id="KW-1185">Reference proteome</keyword>
<proteinExistence type="predicted"/>
<feature type="repeat" description="TPR" evidence="1">
    <location>
        <begin position="77"/>
        <end position="110"/>
    </location>
</feature>
<sequence length="137" mass="15775">MTPTLERKKDSINATVSPSIKRRVVELVKSGKYSSMSDVVTQALNKLLDENARKDQLSKTRSCETNHNNKENEQFERDIWKQKGMIYQKMGKLEEAIKCYDKALGIDSTEDNEKTTKKTKTVKEEGDVEILEEFVLE</sequence>
<dbReference type="Proteomes" id="UP000002487">
    <property type="component" value="Chromosome"/>
</dbReference>
<dbReference type="EnsemblBacteria" id="AAM05990">
    <property type="protein sequence ID" value="AAM05990"/>
    <property type="gene ID" value="MA_2609"/>
</dbReference>
<keyword evidence="1" id="KW-0802">TPR repeat</keyword>
<evidence type="ECO:0000313" key="2">
    <source>
        <dbReference type="EMBL" id="AAM05990.1"/>
    </source>
</evidence>
<name>Q8TMP4_METAC</name>
<dbReference type="InterPro" id="IPR019734">
    <property type="entry name" value="TPR_rpt"/>
</dbReference>
<dbReference type="KEGG" id="mac:MA_2609"/>
<dbReference type="STRING" id="188937.MA_2609"/>